<dbReference type="EMBL" id="CP104003">
    <property type="protein sequence ID" value="UWM54016.1"/>
    <property type="molecule type" value="Genomic_DNA"/>
</dbReference>
<dbReference type="RefSeq" id="WP_260593010.1">
    <property type="nucleotide sequence ID" value="NZ_CP104003.1"/>
</dbReference>
<keyword evidence="10" id="KW-0489">Methyltransferase</keyword>
<protein>
    <recommendedName>
        <fullName evidence="5">Arsenite methyltransferase</fullName>
        <ecNumber evidence="4">2.1.1.137</ecNumber>
    </recommendedName>
</protein>
<comment type="catalytic activity">
    <reaction evidence="7">
        <text>arsenic triglutathione + 2 [thioredoxin]-dithiol + 2 S-adenosyl-L-methionine + H2O = dimethylarsinous acid + 2 [thioredoxin]-disulfide + 3 glutathione + 2 S-adenosyl-L-homocysteine + 2 H(+)</text>
        <dbReference type="Rhea" id="RHEA:69464"/>
        <dbReference type="Rhea" id="RHEA-COMP:10698"/>
        <dbReference type="Rhea" id="RHEA-COMP:10700"/>
        <dbReference type="ChEBI" id="CHEBI:15377"/>
        <dbReference type="ChEBI" id="CHEBI:15378"/>
        <dbReference type="ChEBI" id="CHEBI:23808"/>
        <dbReference type="ChEBI" id="CHEBI:29950"/>
        <dbReference type="ChEBI" id="CHEBI:50058"/>
        <dbReference type="ChEBI" id="CHEBI:57856"/>
        <dbReference type="ChEBI" id="CHEBI:57925"/>
        <dbReference type="ChEBI" id="CHEBI:59789"/>
        <dbReference type="ChEBI" id="CHEBI:183640"/>
        <dbReference type="EC" id="2.1.1.137"/>
    </reaction>
</comment>
<keyword evidence="1" id="KW-0808">Transferase</keyword>
<dbReference type="NCBIfam" id="NF008823">
    <property type="entry name" value="PRK11873.1"/>
    <property type="match status" value="1"/>
</dbReference>
<accession>A0A9E7U7W6</accession>
<evidence type="ECO:0000313" key="10">
    <source>
        <dbReference type="EMBL" id="UWM54016.1"/>
    </source>
</evidence>
<evidence type="ECO:0000256" key="3">
    <source>
        <dbReference type="ARBA" id="ARBA00034487"/>
    </source>
</evidence>
<keyword evidence="2" id="KW-0949">S-adenosyl-L-methionine</keyword>
<dbReference type="GO" id="GO:0030791">
    <property type="term" value="F:arsenite methyltransferase activity"/>
    <property type="evidence" value="ECO:0007669"/>
    <property type="project" value="UniProtKB-EC"/>
</dbReference>
<evidence type="ECO:0000256" key="8">
    <source>
        <dbReference type="ARBA" id="ARBA00048428"/>
    </source>
</evidence>
<evidence type="ECO:0000256" key="1">
    <source>
        <dbReference type="ARBA" id="ARBA00022679"/>
    </source>
</evidence>
<dbReference type="CDD" id="cd02440">
    <property type="entry name" value="AdoMet_MTases"/>
    <property type="match status" value="1"/>
</dbReference>
<reference evidence="10" key="1">
    <citation type="submission" date="2022-09" db="EMBL/GenBank/DDBJ databases">
        <title>Diverse halophilic archaea isolated from saline environments.</title>
        <authorList>
            <person name="Cui H.-L."/>
        </authorList>
    </citation>
    <scope>NUCLEOTIDE SEQUENCE</scope>
    <source>
        <strain evidence="10">ZS-35-S2</strain>
    </source>
</reference>
<evidence type="ECO:0000256" key="5">
    <source>
        <dbReference type="ARBA" id="ARBA00034545"/>
    </source>
</evidence>
<dbReference type="PANTHER" id="PTHR43675:SF8">
    <property type="entry name" value="ARSENITE METHYLTRANSFERASE"/>
    <property type="match status" value="1"/>
</dbReference>
<evidence type="ECO:0000313" key="11">
    <source>
        <dbReference type="Proteomes" id="UP001057580"/>
    </source>
</evidence>
<dbReference type="KEGG" id="ssai:N0B31_18070"/>
<keyword evidence="11" id="KW-1185">Reference proteome</keyword>
<organism evidence="10 11">
    <name type="scientific">Salinirubellus salinus</name>
    <dbReference type="NCBI Taxonomy" id="1364945"/>
    <lineage>
        <taxon>Archaea</taxon>
        <taxon>Methanobacteriati</taxon>
        <taxon>Methanobacteriota</taxon>
        <taxon>Stenosarchaea group</taxon>
        <taxon>Halobacteria</taxon>
        <taxon>Halobacteriales</taxon>
        <taxon>Natronomonadaceae</taxon>
        <taxon>Salinirubellus</taxon>
    </lineage>
</organism>
<evidence type="ECO:0000256" key="7">
    <source>
        <dbReference type="ARBA" id="ARBA00047943"/>
    </source>
</evidence>
<dbReference type="InterPro" id="IPR026669">
    <property type="entry name" value="Arsenite_MeTrfase-like"/>
</dbReference>
<comment type="catalytic activity">
    <reaction evidence="8">
        <text>arsenic triglutathione + 3 [thioredoxin]-dithiol + 3 S-adenosyl-L-methionine = trimethylarsine + 3 [thioredoxin]-disulfide + 3 glutathione + 3 S-adenosyl-L-homocysteine + 3 H(+)</text>
        <dbReference type="Rhea" id="RHEA:69432"/>
        <dbReference type="Rhea" id="RHEA-COMP:10698"/>
        <dbReference type="Rhea" id="RHEA-COMP:10700"/>
        <dbReference type="ChEBI" id="CHEBI:15378"/>
        <dbReference type="ChEBI" id="CHEBI:27130"/>
        <dbReference type="ChEBI" id="CHEBI:29950"/>
        <dbReference type="ChEBI" id="CHEBI:50058"/>
        <dbReference type="ChEBI" id="CHEBI:57856"/>
        <dbReference type="ChEBI" id="CHEBI:57925"/>
        <dbReference type="ChEBI" id="CHEBI:59789"/>
        <dbReference type="ChEBI" id="CHEBI:183640"/>
        <dbReference type="EC" id="2.1.1.137"/>
    </reaction>
</comment>
<proteinExistence type="inferred from homology"/>
<comment type="catalytic activity">
    <reaction evidence="6">
        <text>arsenic triglutathione + [thioredoxin]-dithiol + S-adenosyl-L-methionine + 2 H2O = methylarsonous acid + [thioredoxin]-disulfide + 3 glutathione + S-adenosyl-L-homocysteine + H(+)</text>
        <dbReference type="Rhea" id="RHEA:69460"/>
        <dbReference type="Rhea" id="RHEA-COMP:10698"/>
        <dbReference type="Rhea" id="RHEA-COMP:10700"/>
        <dbReference type="ChEBI" id="CHEBI:15377"/>
        <dbReference type="ChEBI" id="CHEBI:15378"/>
        <dbReference type="ChEBI" id="CHEBI:17826"/>
        <dbReference type="ChEBI" id="CHEBI:29950"/>
        <dbReference type="ChEBI" id="CHEBI:50058"/>
        <dbReference type="ChEBI" id="CHEBI:57856"/>
        <dbReference type="ChEBI" id="CHEBI:57925"/>
        <dbReference type="ChEBI" id="CHEBI:59789"/>
        <dbReference type="ChEBI" id="CHEBI:183640"/>
        <dbReference type="EC" id="2.1.1.137"/>
    </reaction>
</comment>
<gene>
    <name evidence="10" type="primary">arsM</name>
    <name evidence="10" type="ORF">N0B31_18070</name>
</gene>
<dbReference type="InterPro" id="IPR029063">
    <property type="entry name" value="SAM-dependent_MTases_sf"/>
</dbReference>
<feature type="domain" description="Methyltransferase" evidence="9">
    <location>
        <begin position="95"/>
        <end position="240"/>
    </location>
</feature>
<evidence type="ECO:0000256" key="2">
    <source>
        <dbReference type="ARBA" id="ARBA00022691"/>
    </source>
</evidence>
<sequence>MPESGSEGDSGAALAPETQRRLVRERYGAIATSDDGEDCCSSAACCDPAAAPGGEGTRERGELLGYSTDDLDSVEAGANLGLGCGNPKALASLAPGESVLDLGSGAGFDCFLAAQEVGEAGRVVGVDMTPEMVEQARANAAANESENVEFRLGEIEHLPVADGTVDVVISNCVVNLSPDEAQVFREAFRALRAGGRLAISDVVLTAPVPDDVRADPDSVAACVAGASTIGRLEELLADAGFEDVEVTPKDDSDRFVREWDDDRDPSAFLVSAAITARKPHAERGEGA</sequence>
<evidence type="ECO:0000259" key="9">
    <source>
        <dbReference type="Pfam" id="PF13847"/>
    </source>
</evidence>
<dbReference type="AlphaFoldDB" id="A0A9E7U7W6"/>
<dbReference type="Gene3D" id="3.40.50.150">
    <property type="entry name" value="Vaccinia Virus protein VP39"/>
    <property type="match status" value="1"/>
</dbReference>
<dbReference type="Proteomes" id="UP001057580">
    <property type="component" value="Chromosome"/>
</dbReference>
<dbReference type="Pfam" id="PF13847">
    <property type="entry name" value="Methyltransf_31"/>
    <property type="match status" value="1"/>
</dbReference>
<dbReference type="EC" id="2.1.1.137" evidence="4"/>
<name>A0A9E7U7W6_9EURY</name>
<evidence type="ECO:0000256" key="6">
    <source>
        <dbReference type="ARBA" id="ARBA00047941"/>
    </source>
</evidence>
<dbReference type="InterPro" id="IPR025714">
    <property type="entry name" value="Methyltranfer_dom"/>
</dbReference>
<evidence type="ECO:0000256" key="4">
    <source>
        <dbReference type="ARBA" id="ARBA00034521"/>
    </source>
</evidence>
<dbReference type="GO" id="GO:0032259">
    <property type="term" value="P:methylation"/>
    <property type="evidence" value="ECO:0007669"/>
    <property type="project" value="UniProtKB-KW"/>
</dbReference>
<dbReference type="PANTHER" id="PTHR43675">
    <property type="entry name" value="ARSENITE METHYLTRANSFERASE"/>
    <property type="match status" value="1"/>
</dbReference>
<comment type="similarity">
    <text evidence="3">Belongs to the methyltransferase superfamily. Arsenite methyltransferase family.</text>
</comment>
<dbReference type="GeneID" id="74944370"/>
<dbReference type="SUPFAM" id="SSF53335">
    <property type="entry name" value="S-adenosyl-L-methionine-dependent methyltransferases"/>
    <property type="match status" value="1"/>
</dbReference>